<dbReference type="Pfam" id="PF17853">
    <property type="entry name" value="GGDEF_2"/>
    <property type="match status" value="1"/>
</dbReference>
<keyword evidence="7" id="KW-0804">Transcription</keyword>
<evidence type="ECO:0000256" key="2">
    <source>
        <dbReference type="ARBA" id="ARBA00022490"/>
    </source>
</evidence>
<feature type="domain" description="HTH araC/xylS-type" evidence="9">
    <location>
        <begin position="330"/>
        <end position="428"/>
    </location>
</feature>
<dbReference type="InterPro" id="IPR018060">
    <property type="entry name" value="HTH_AraC"/>
</dbReference>
<evidence type="ECO:0000256" key="1">
    <source>
        <dbReference type="ARBA" id="ARBA00004496"/>
    </source>
</evidence>
<dbReference type="InterPro" id="IPR041522">
    <property type="entry name" value="CdaR_GGDEF"/>
</dbReference>
<dbReference type="Gene3D" id="3.40.50.2300">
    <property type="match status" value="1"/>
</dbReference>
<dbReference type="SMART" id="SM00448">
    <property type="entry name" value="REC"/>
    <property type="match status" value="1"/>
</dbReference>
<reference evidence="11 12" key="1">
    <citation type="submission" date="2017-06" db="EMBL/GenBank/DDBJ databases">
        <title>Complete genome sequence of Paenibacillus odorifer CBA7130.</title>
        <authorList>
            <person name="Nam Y.-D."/>
            <person name="Kang J."/>
            <person name="Chung W.-H."/>
        </authorList>
    </citation>
    <scope>NUCLEOTIDE SEQUENCE [LARGE SCALE GENOMIC DNA]</scope>
    <source>
        <strain evidence="11 12">CBA7130</strain>
    </source>
</reference>
<dbReference type="AlphaFoldDB" id="A0AAD0P3L0"/>
<dbReference type="Pfam" id="PF12833">
    <property type="entry name" value="HTH_18"/>
    <property type="match status" value="1"/>
</dbReference>
<evidence type="ECO:0000256" key="3">
    <source>
        <dbReference type="ARBA" id="ARBA00022553"/>
    </source>
</evidence>
<dbReference type="Pfam" id="PF00072">
    <property type="entry name" value="Response_reg"/>
    <property type="match status" value="1"/>
</dbReference>
<evidence type="ECO:0000259" key="10">
    <source>
        <dbReference type="PROSITE" id="PS50110"/>
    </source>
</evidence>
<keyword evidence="2" id="KW-0963">Cytoplasm</keyword>
<evidence type="ECO:0000256" key="8">
    <source>
        <dbReference type="PROSITE-ProRule" id="PRU00169"/>
    </source>
</evidence>
<dbReference type="Gene3D" id="1.10.10.60">
    <property type="entry name" value="Homeodomain-like"/>
    <property type="match status" value="2"/>
</dbReference>
<dbReference type="InterPro" id="IPR020449">
    <property type="entry name" value="Tscrpt_reg_AraC-type_HTH"/>
</dbReference>
<feature type="modified residue" description="4-aspartylphosphate" evidence="8">
    <location>
        <position position="72"/>
    </location>
</feature>
<organism evidence="11 12">
    <name type="scientific">Paenibacillus odorifer</name>
    <dbReference type="NCBI Taxonomy" id="189426"/>
    <lineage>
        <taxon>Bacteria</taxon>
        <taxon>Bacillati</taxon>
        <taxon>Bacillota</taxon>
        <taxon>Bacilli</taxon>
        <taxon>Bacillales</taxon>
        <taxon>Paenibacillaceae</taxon>
        <taxon>Paenibacillus</taxon>
    </lineage>
</organism>
<dbReference type="PROSITE" id="PS01124">
    <property type="entry name" value="HTH_ARAC_FAMILY_2"/>
    <property type="match status" value="1"/>
</dbReference>
<dbReference type="EMBL" id="CP021965">
    <property type="protein sequence ID" value="AWV33841.1"/>
    <property type="molecule type" value="Genomic_DNA"/>
</dbReference>
<evidence type="ECO:0000313" key="11">
    <source>
        <dbReference type="EMBL" id="AWV33841.1"/>
    </source>
</evidence>
<dbReference type="SUPFAM" id="SSF46689">
    <property type="entry name" value="Homeodomain-like"/>
    <property type="match status" value="2"/>
</dbReference>
<evidence type="ECO:0000256" key="7">
    <source>
        <dbReference type="ARBA" id="ARBA00023163"/>
    </source>
</evidence>
<dbReference type="PROSITE" id="PS00041">
    <property type="entry name" value="HTH_ARAC_FAMILY_1"/>
    <property type="match status" value="1"/>
</dbReference>
<name>A0AAD0P3L0_9BACL</name>
<evidence type="ECO:0000256" key="5">
    <source>
        <dbReference type="ARBA" id="ARBA00023015"/>
    </source>
</evidence>
<dbReference type="Proteomes" id="UP000249163">
    <property type="component" value="Chromosome"/>
</dbReference>
<dbReference type="GO" id="GO:0043565">
    <property type="term" value="F:sequence-specific DNA binding"/>
    <property type="evidence" value="ECO:0007669"/>
    <property type="project" value="InterPro"/>
</dbReference>
<dbReference type="InterPro" id="IPR001789">
    <property type="entry name" value="Sig_transdc_resp-reg_receiver"/>
</dbReference>
<keyword evidence="6" id="KW-0238">DNA-binding</keyword>
<evidence type="ECO:0000313" key="12">
    <source>
        <dbReference type="Proteomes" id="UP000249163"/>
    </source>
</evidence>
<dbReference type="PRINTS" id="PR00032">
    <property type="entry name" value="HTHARAC"/>
</dbReference>
<dbReference type="CDD" id="cd17536">
    <property type="entry name" value="REC_YesN-like"/>
    <property type="match status" value="1"/>
</dbReference>
<dbReference type="GO" id="GO:0000160">
    <property type="term" value="P:phosphorelay signal transduction system"/>
    <property type="evidence" value="ECO:0007669"/>
    <property type="project" value="UniProtKB-KW"/>
</dbReference>
<sequence>MFIMAVRHIRNYFEVKPMLKALVVDDEYLVRMGITQTIDWAEYNVEIIGEASNGEEGLELALQHRPDVIITDIRMPYMNGLELIEKIREQDMLVGIVVLSGYDEFQYAQAALRYGASTYLLKPINIEELANTVRSVGDEILGKKQLSKRYSQLNEELASISKQFWQDLLHDQLHDEEFIANKIKLLELQLEPGKAIIPLSITFPPDNGLQGNTVGKVLEDAAATILEAHSFEQLCLFRDSHLEWVMILRTEDPELAGDSARKLGKQLSEWSQQHFGQALSVGIGKPAGEWNGIVDSYRQAVLAAQRALSGIERVLYAEEEAGARCRREIRDALAFIREHYAGNITVEMVAAAVFVSATHLMHLFRKDLNKTFYECLTEYRIEEAKRMLRNPKYRVYEVGNQVGFTDSKYFSQIFKKMTGIPPSEYAKTYG</sequence>
<comment type="subcellular location">
    <subcellularLocation>
        <location evidence="1">Cytoplasm</location>
    </subcellularLocation>
</comment>
<dbReference type="PANTHER" id="PTHR42713">
    <property type="entry name" value="HISTIDINE KINASE-RELATED"/>
    <property type="match status" value="1"/>
</dbReference>
<accession>A0AAD0P3L0</accession>
<dbReference type="PANTHER" id="PTHR42713:SF3">
    <property type="entry name" value="TRANSCRIPTIONAL REGULATORY PROTEIN HPTR"/>
    <property type="match status" value="1"/>
</dbReference>
<dbReference type="GO" id="GO:0003700">
    <property type="term" value="F:DNA-binding transcription factor activity"/>
    <property type="evidence" value="ECO:0007669"/>
    <property type="project" value="InterPro"/>
</dbReference>
<evidence type="ECO:0008006" key="13">
    <source>
        <dbReference type="Google" id="ProtNLM"/>
    </source>
</evidence>
<dbReference type="SMART" id="SM00342">
    <property type="entry name" value="HTH_ARAC"/>
    <property type="match status" value="1"/>
</dbReference>
<feature type="domain" description="Response regulatory" evidence="10">
    <location>
        <begin position="20"/>
        <end position="137"/>
    </location>
</feature>
<proteinExistence type="predicted"/>
<dbReference type="GO" id="GO:0005737">
    <property type="term" value="C:cytoplasm"/>
    <property type="evidence" value="ECO:0007669"/>
    <property type="project" value="UniProtKB-SubCell"/>
</dbReference>
<dbReference type="InterPro" id="IPR018062">
    <property type="entry name" value="HTH_AraC-typ_CS"/>
</dbReference>
<protein>
    <recommendedName>
        <fullName evidence="13">DNA-binding response regulator</fullName>
    </recommendedName>
</protein>
<evidence type="ECO:0000256" key="6">
    <source>
        <dbReference type="ARBA" id="ARBA00023125"/>
    </source>
</evidence>
<evidence type="ECO:0000256" key="4">
    <source>
        <dbReference type="ARBA" id="ARBA00023012"/>
    </source>
</evidence>
<gene>
    <name evidence="11" type="ORF">CD191_15135</name>
</gene>
<dbReference type="InterPro" id="IPR009057">
    <property type="entry name" value="Homeodomain-like_sf"/>
</dbReference>
<keyword evidence="4" id="KW-0902">Two-component regulatory system</keyword>
<dbReference type="InterPro" id="IPR011006">
    <property type="entry name" value="CheY-like_superfamily"/>
</dbReference>
<dbReference type="SUPFAM" id="SSF52172">
    <property type="entry name" value="CheY-like"/>
    <property type="match status" value="1"/>
</dbReference>
<evidence type="ECO:0000259" key="9">
    <source>
        <dbReference type="PROSITE" id="PS01124"/>
    </source>
</evidence>
<dbReference type="PROSITE" id="PS50110">
    <property type="entry name" value="RESPONSE_REGULATORY"/>
    <property type="match status" value="1"/>
</dbReference>
<keyword evidence="5" id="KW-0805">Transcription regulation</keyword>
<dbReference type="InterPro" id="IPR051552">
    <property type="entry name" value="HptR"/>
</dbReference>
<keyword evidence="3 8" id="KW-0597">Phosphoprotein</keyword>